<keyword evidence="5" id="KW-1185">Reference proteome</keyword>
<dbReference type="PANTHER" id="PTHR37464">
    <property type="entry name" value="BLL2463 PROTEIN"/>
    <property type="match status" value="1"/>
</dbReference>
<organism evidence="4 5">
    <name type="scientific">Haloferula helveola</name>
    <dbReference type="NCBI Taxonomy" id="490095"/>
    <lineage>
        <taxon>Bacteria</taxon>
        <taxon>Pseudomonadati</taxon>
        <taxon>Verrucomicrobiota</taxon>
        <taxon>Verrucomicrobiia</taxon>
        <taxon>Verrucomicrobiales</taxon>
        <taxon>Verrucomicrobiaceae</taxon>
        <taxon>Haloferula</taxon>
    </lineage>
</organism>
<feature type="transmembrane region" description="Helical" evidence="1">
    <location>
        <begin position="6"/>
        <end position="25"/>
    </location>
</feature>
<reference evidence="4 5" key="1">
    <citation type="submission" date="2021-06" db="EMBL/GenBank/DDBJ databases">
        <title>Complete genome of Haloferula helveola possessing various polysaccharide degrading enzymes.</title>
        <authorList>
            <person name="Takami H."/>
            <person name="Huang C."/>
            <person name="Hamasaki K."/>
        </authorList>
    </citation>
    <scope>NUCLEOTIDE SEQUENCE [LARGE SCALE GENOMIC DNA]</scope>
    <source>
        <strain evidence="4 5">CN-1</strain>
    </source>
</reference>
<dbReference type="NCBIfam" id="TIGR02226">
    <property type="entry name" value="two_anch"/>
    <property type="match status" value="1"/>
</dbReference>
<sequence length="699" mass="75308">MNFLQPGFLIPFAAAVAIPPLIHWLSRRFPKKFMFSSVDDLKRTMVGRSRLFKWRHLLLLLLRTFAIAALLTAFLLPVTGLDGADPKKGGRRVILIVDHSLSMTAAESGATARSRAIGEVRRLLDSLGPDDRFQVILAGRSPRAAFPDFSDHRAAALDFLKEATPPATAADIQAACALASSIGEVQIDPPDVYFFSDFQRKNWADAAFNRLPEGSRLVFVPTTGNPERPNHAVLGVEPGPTAPVAGAPFEVIARIGNHSPDAWRGKVEARFLDGPTTETEVSLPAWGEVEVSLTLGVPASGLLPLVVSLPPDDLPLDDERRLVIEAGDQEEVVLLTPDSYDPAAPEPVLFIATAVNPYGPGEGAYRPRMIEPSKLDATEIGGATRIIANRLPLLGDTATDTLAGFLRGGGGVVWFLDGPAANDNLLRLSASLGIEAPLRVTETYTRDQMPDGALRLAKGDFDSRFLKLFAGERRQNLGLLEFYEVQRAARGADSKALLTFADGTPAMVEIQAGLGTLLVCNFSVSESASNLARQRLFPAWIHELLRRLDTSSSTANDRFLPGDPLNAEAWTSEVAGRDLMGPDGVPVPYHTNLSGERASVSFTPDQPGFYRLKGPIGQDILAFAVNADPGESDLRSLDPTVLPDRASGQGVEGATAMEQLGSFSDLLNGRPAFYWFVLLALLFLAFESLVLRGTAPKPA</sequence>
<dbReference type="RefSeq" id="WP_338689472.1">
    <property type="nucleotide sequence ID" value="NZ_AP024702.1"/>
</dbReference>
<evidence type="ECO:0000259" key="2">
    <source>
        <dbReference type="Pfam" id="PF07584"/>
    </source>
</evidence>
<feature type="transmembrane region" description="Helical" evidence="1">
    <location>
        <begin position="57"/>
        <end position="78"/>
    </location>
</feature>
<dbReference type="InterPro" id="IPR024163">
    <property type="entry name" value="Aerotolerance_reg_N"/>
</dbReference>
<evidence type="ECO:0000313" key="5">
    <source>
        <dbReference type="Proteomes" id="UP001374893"/>
    </source>
</evidence>
<evidence type="ECO:0000313" key="4">
    <source>
        <dbReference type="EMBL" id="BCX47333.1"/>
    </source>
</evidence>
<dbReference type="Pfam" id="PF13519">
    <property type="entry name" value="VWA_2"/>
    <property type="match status" value="1"/>
</dbReference>
<name>A0ABM7R8H7_9BACT</name>
<evidence type="ECO:0008006" key="6">
    <source>
        <dbReference type="Google" id="ProtNLM"/>
    </source>
</evidence>
<gene>
    <name evidence="4" type="ORF">HAHE_12410</name>
</gene>
<dbReference type="Gene3D" id="3.40.50.410">
    <property type="entry name" value="von Willebrand factor, type A domain"/>
    <property type="match status" value="1"/>
</dbReference>
<keyword evidence="1" id="KW-0472">Membrane</keyword>
<dbReference type="InterPro" id="IPR011933">
    <property type="entry name" value="Double_TM_dom"/>
</dbReference>
<dbReference type="SUPFAM" id="SSF53300">
    <property type="entry name" value="vWA-like"/>
    <property type="match status" value="1"/>
</dbReference>
<evidence type="ECO:0000259" key="3">
    <source>
        <dbReference type="Pfam" id="PF13519"/>
    </source>
</evidence>
<dbReference type="Pfam" id="PF07584">
    <property type="entry name" value="BatA"/>
    <property type="match status" value="1"/>
</dbReference>
<feature type="domain" description="VWFA" evidence="3">
    <location>
        <begin position="93"/>
        <end position="198"/>
    </location>
</feature>
<dbReference type="InterPro" id="IPR002035">
    <property type="entry name" value="VWF_A"/>
</dbReference>
<accession>A0ABM7R8H7</accession>
<feature type="domain" description="Aerotolerance regulator N-terminal" evidence="2">
    <location>
        <begin position="1"/>
        <end position="75"/>
    </location>
</feature>
<keyword evidence="1" id="KW-1133">Transmembrane helix</keyword>
<feature type="transmembrane region" description="Helical" evidence="1">
    <location>
        <begin position="672"/>
        <end position="691"/>
    </location>
</feature>
<evidence type="ECO:0000256" key="1">
    <source>
        <dbReference type="SAM" id="Phobius"/>
    </source>
</evidence>
<dbReference type="InterPro" id="IPR036465">
    <property type="entry name" value="vWFA_dom_sf"/>
</dbReference>
<dbReference type="EMBL" id="AP024702">
    <property type="protein sequence ID" value="BCX47333.1"/>
    <property type="molecule type" value="Genomic_DNA"/>
</dbReference>
<protein>
    <recommendedName>
        <fullName evidence="6">Aerotolerance regulator N-terminal domain-containing protein</fullName>
    </recommendedName>
</protein>
<proteinExistence type="predicted"/>
<dbReference type="PANTHER" id="PTHR37464:SF1">
    <property type="entry name" value="BLL2463 PROTEIN"/>
    <property type="match status" value="1"/>
</dbReference>
<dbReference type="Proteomes" id="UP001374893">
    <property type="component" value="Chromosome"/>
</dbReference>
<keyword evidence="1" id="KW-0812">Transmembrane</keyword>